<dbReference type="InterPro" id="IPR056884">
    <property type="entry name" value="NPHP3-like_N"/>
</dbReference>
<dbReference type="SUPFAM" id="SSF52540">
    <property type="entry name" value="P-loop containing nucleoside triphosphate hydrolases"/>
    <property type="match status" value="1"/>
</dbReference>
<dbReference type="PANTHER" id="PTHR10039:SF14">
    <property type="entry name" value="NACHT DOMAIN-CONTAINING PROTEIN"/>
    <property type="match status" value="1"/>
</dbReference>
<evidence type="ECO:0000313" key="6">
    <source>
        <dbReference type="EMBL" id="KAK3306056.1"/>
    </source>
</evidence>
<feature type="domain" description="NWD NACHT-NTPase N-terminal" evidence="3">
    <location>
        <begin position="137"/>
        <end position="364"/>
    </location>
</feature>
<comment type="caution">
    <text evidence="6">The sequence shown here is derived from an EMBL/GenBank/DDBJ whole genome shotgun (WGS) entry which is preliminary data.</text>
</comment>
<reference evidence="6" key="2">
    <citation type="submission" date="2023-06" db="EMBL/GenBank/DDBJ databases">
        <authorList>
            <consortium name="Lawrence Berkeley National Laboratory"/>
            <person name="Mondo S.J."/>
            <person name="Hensen N."/>
            <person name="Bonometti L."/>
            <person name="Westerberg I."/>
            <person name="Brannstrom I.O."/>
            <person name="Guillou S."/>
            <person name="Cros-Aarteil S."/>
            <person name="Calhoun S."/>
            <person name="Haridas S."/>
            <person name="Kuo A."/>
            <person name="Pangilinan J."/>
            <person name="Riley R."/>
            <person name="Labutti K."/>
            <person name="Andreopoulos B."/>
            <person name="Lipzen A."/>
            <person name="Chen C."/>
            <person name="Yanf M."/>
            <person name="Daum C."/>
            <person name="Ng V."/>
            <person name="Clum A."/>
            <person name="Steindorff A."/>
            <person name="Ohm R."/>
            <person name="Martin F."/>
            <person name="Silar P."/>
            <person name="Natvig D."/>
            <person name="Lalanne C."/>
            <person name="Gautier V."/>
            <person name="Ament-Velasquez S.L."/>
            <person name="Kruys A."/>
            <person name="Hutchinson M.I."/>
            <person name="Powell A.J."/>
            <person name="Barry K."/>
            <person name="Miller A.N."/>
            <person name="Grigoriev I.V."/>
            <person name="Debuchy R."/>
            <person name="Gladieux P."/>
            <person name="Thoren M.H."/>
            <person name="Johannesson H."/>
        </authorList>
    </citation>
    <scope>NUCLEOTIDE SEQUENCE</scope>
    <source>
        <strain evidence="6">CBS 333.67</strain>
    </source>
</reference>
<dbReference type="PANTHER" id="PTHR10039">
    <property type="entry name" value="AMELOGENIN"/>
    <property type="match status" value="1"/>
</dbReference>
<name>A0AAJ0GTU1_9PEZI</name>
<dbReference type="Pfam" id="PF17100">
    <property type="entry name" value="NACHT_N"/>
    <property type="match status" value="1"/>
</dbReference>
<gene>
    <name evidence="6" type="ORF">B0T15DRAFT_417141</name>
</gene>
<protein>
    <recommendedName>
        <fullName evidence="8">NWD NACHT-NTPase N-terminal domain-containing protein</fullName>
    </recommendedName>
</protein>
<proteinExistence type="predicted"/>
<evidence type="ECO:0000259" key="3">
    <source>
        <dbReference type="Pfam" id="PF17100"/>
    </source>
</evidence>
<evidence type="ECO:0000313" key="7">
    <source>
        <dbReference type="Proteomes" id="UP001273166"/>
    </source>
</evidence>
<feature type="region of interest" description="Disordered" evidence="2">
    <location>
        <begin position="37"/>
        <end position="136"/>
    </location>
</feature>
<organism evidence="6 7">
    <name type="scientific">Chaetomium strumarium</name>
    <dbReference type="NCBI Taxonomy" id="1170767"/>
    <lineage>
        <taxon>Eukaryota</taxon>
        <taxon>Fungi</taxon>
        <taxon>Dikarya</taxon>
        <taxon>Ascomycota</taxon>
        <taxon>Pezizomycotina</taxon>
        <taxon>Sordariomycetes</taxon>
        <taxon>Sordariomycetidae</taxon>
        <taxon>Sordariales</taxon>
        <taxon>Chaetomiaceae</taxon>
        <taxon>Chaetomium</taxon>
    </lineage>
</organism>
<feature type="domain" description="DUF7069" evidence="4">
    <location>
        <begin position="661"/>
        <end position="730"/>
    </location>
</feature>
<evidence type="ECO:0000259" key="4">
    <source>
        <dbReference type="Pfam" id="PF23239"/>
    </source>
</evidence>
<keyword evidence="1" id="KW-0677">Repeat</keyword>
<evidence type="ECO:0000256" key="2">
    <source>
        <dbReference type="SAM" id="MobiDB-lite"/>
    </source>
</evidence>
<dbReference type="InterPro" id="IPR027417">
    <property type="entry name" value="P-loop_NTPase"/>
</dbReference>
<accession>A0AAJ0GTU1</accession>
<dbReference type="Pfam" id="PF23239">
    <property type="entry name" value="DUF7069"/>
    <property type="match status" value="1"/>
</dbReference>
<keyword evidence="7" id="KW-1185">Reference proteome</keyword>
<sequence>MLYPHPTQQRIRSISAIPSSRALGIFGAFVPTERAVAIGPRPESPAPQPEPAKPHRHSMAPWNRKREEPALRAGSSASKAKAGYLERLQRRLGNRGRRAEPDASGNGNDTGRPGDSPSHPVPGTCQPTDHKDSPTTQSLWDRAYDALGNENPQLVKEYEGLLLKEAQKTGYASKDVSPAQPMPPDNAAHGFDGQSGRGQLDAIITHGLQRMEEKKTHTTDRIAKAADFVLWAKDWIGEAVKASPEASIAWAGVCIVLPLLTNPRTADEANRGGFTYVTARMRYYAALEPLLQQLGQDVGVTEDLMAEANEHIVVLYQHILEFQIRSVLRFYQSRIRGYAKDMFLLEDWERMKTEIEKMEVTVNQNLTQINELVSTQKLTSLNKTSTAAFEAMEQFLSIAERKLRVAEEARDIAGEQRDINKKELQVLRDMAKQGLSDKRAKCHQLFYLNDSNGATYEWYKNRVEDRIEGTCQWFLHDERFKSWLARDSGPLLVSADPGCGKSVLAKHLIDEALPRSATICYFFFKDQDQNTINQALCALLHQLFHYRPSLIEHAMPDYSEYGERLIRSTSSLWEILEKAGQDPQTGHLILVLDALDECRVEDFRDLVRTLKRLFHRDRQGHSKMKCLLTSRPYAHIVSDFQELIDAFPYIHIPGEEQSDAISSEVNHVIKHRVEQLATDIKLKKEIKDRLAERLLGIPHRTYLWVYLVFNYLRTEGFRKTLKGVESALTTLPLSVNDAYEKILS</sequence>
<dbReference type="Pfam" id="PF24883">
    <property type="entry name" value="NPHP3_N"/>
    <property type="match status" value="1"/>
</dbReference>
<reference evidence="6" key="1">
    <citation type="journal article" date="2023" name="Mol. Phylogenet. Evol.">
        <title>Genome-scale phylogeny and comparative genomics of the fungal order Sordariales.</title>
        <authorList>
            <person name="Hensen N."/>
            <person name="Bonometti L."/>
            <person name="Westerberg I."/>
            <person name="Brannstrom I.O."/>
            <person name="Guillou S."/>
            <person name="Cros-Aarteil S."/>
            <person name="Calhoun S."/>
            <person name="Haridas S."/>
            <person name="Kuo A."/>
            <person name="Mondo S."/>
            <person name="Pangilinan J."/>
            <person name="Riley R."/>
            <person name="LaButti K."/>
            <person name="Andreopoulos B."/>
            <person name="Lipzen A."/>
            <person name="Chen C."/>
            <person name="Yan M."/>
            <person name="Daum C."/>
            <person name="Ng V."/>
            <person name="Clum A."/>
            <person name="Steindorff A."/>
            <person name="Ohm R.A."/>
            <person name="Martin F."/>
            <person name="Silar P."/>
            <person name="Natvig D.O."/>
            <person name="Lalanne C."/>
            <person name="Gautier V."/>
            <person name="Ament-Velasquez S.L."/>
            <person name="Kruys A."/>
            <person name="Hutchinson M.I."/>
            <person name="Powell A.J."/>
            <person name="Barry K."/>
            <person name="Miller A.N."/>
            <person name="Grigoriev I.V."/>
            <person name="Debuchy R."/>
            <person name="Gladieux P."/>
            <person name="Hiltunen Thoren M."/>
            <person name="Johannesson H."/>
        </authorList>
    </citation>
    <scope>NUCLEOTIDE SEQUENCE</scope>
    <source>
        <strain evidence="6">CBS 333.67</strain>
    </source>
</reference>
<feature type="non-terminal residue" evidence="6">
    <location>
        <position position="744"/>
    </location>
</feature>
<dbReference type="InterPro" id="IPR055497">
    <property type="entry name" value="DUF7069"/>
</dbReference>
<dbReference type="EMBL" id="JAUDZG010000004">
    <property type="protein sequence ID" value="KAK3306056.1"/>
    <property type="molecule type" value="Genomic_DNA"/>
</dbReference>
<evidence type="ECO:0000259" key="5">
    <source>
        <dbReference type="Pfam" id="PF24883"/>
    </source>
</evidence>
<evidence type="ECO:0000256" key="1">
    <source>
        <dbReference type="ARBA" id="ARBA00022737"/>
    </source>
</evidence>
<dbReference type="RefSeq" id="XP_062721836.1">
    <property type="nucleotide sequence ID" value="XM_062865485.1"/>
</dbReference>
<dbReference type="Gene3D" id="3.40.50.300">
    <property type="entry name" value="P-loop containing nucleotide triphosphate hydrolases"/>
    <property type="match status" value="1"/>
</dbReference>
<dbReference type="InterPro" id="IPR031359">
    <property type="entry name" value="NACHT_N"/>
</dbReference>
<evidence type="ECO:0008006" key="8">
    <source>
        <dbReference type="Google" id="ProtNLM"/>
    </source>
</evidence>
<dbReference type="Proteomes" id="UP001273166">
    <property type="component" value="Unassembled WGS sequence"/>
</dbReference>
<dbReference type="AlphaFoldDB" id="A0AAJ0GTU1"/>
<dbReference type="GeneID" id="87884314"/>
<feature type="compositionally biased region" description="Low complexity" evidence="2">
    <location>
        <begin position="73"/>
        <end position="83"/>
    </location>
</feature>
<feature type="domain" description="Nephrocystin 3-like N-terminal" evidence="5">
    <location>
        <begin position="469"/>
        <end position="631"/>
    </location>
</feature>
<feature type="compositionally biased region" description="Pro residues" evidence="2">
    <location>
        <begin position="42"/>
        <end position="51"/>
    </location>
</feature>